<dbReference type="RefSeq" id="WP_379690430.1">
    <property type="nucleotide sequence ID" value="NZ_OZ186707.1"/>
</dbReference>
<proteinExistence type="predicted"/>
<dbReference type="EMBL" id="JAPRAY010000002">
    <property type="protein sequence ID" value="MCZ0666240.1"/>
    <property type="molecule type" value="Genomic_DNA"/>
</dbReference>
<dbReference type="Proteomes" id="UP001079535">
    <property type="component" value="Unassembled WGS sequence"/>
</dbReference>
<protein>
    <submittedName>
        <fullName evidence="1">Uncharacterized protein</fullName>
    </submittedName>
</protein>
<reference evidence="1" key="1">
    <citation type="submission" date="2022-11" db="EMBL/GenBank/DDBJ databases">
        <title>Temperate bacteriophages infecting mucin-degrading bacterium Ruminococcus gnavus from the human gut.</title>
        <authorList>
            <person name="Buttimer C."/>
        </authorList>
    </citation>
    <scope>NUCLEOTIDE SEQUENCE</scope>
    <source>
        <strain evidence="1">CCUG 49994</strain>
    </source>
</reference>
<organism evidence="1 2">
    <name type="scientific">Mediterraneibacter gnavus</name>
    <name type="common">Ruminococcus gnavus</name>
    <dbReference type="NCBI Taxonomy" id="33038"/>
    <lineage>
        <taxon>Bacteria</taxon>
        <taxon>Bacillati</taxon>
        <taxon>Bacillota</taxon>
        <taxon>Clostridia</taxon>
        <taxon>Lachnospirales</taxon>
        <taxon>Lachnospiraceae</taxon>
        <taxon>Mediterraneibacter</taxon>
    </lineage>
</organism>
<dbReference type="AlphaFoldDB" id="A0A9Q4EXP0"/>
<gene>
    <name evidence="1" type="ORF">OZZ17_01620</name>
</gene>
<name>A0A9Q4EXP0_MEDGN</name>
<accession>A0A9Q4EXP0</accession>
<evidence type="ECO:0000313" key="1">
    <source>
        <dbReference type="EMBL" id="MCZ0666240.1"/>
    </source>
</evidence>
<evidence type="ECO:0000313" key="2">
    <source>
        <dbReference type="Proteomes" id="UP001079535"/>
    </source>
</evidence>
<sequence length="116" mass="13018">MMYLRPGNLEKDFIVKRKKTDISDTGTPYSGYVDTGLLVSGVLADADKNQSDLKKHLWNQDQHSLTHTIVSKGEPVAKKGDLLAMDDRYFLILLVDDTGALGIATIYYAEERNDLR</sequence>
<comment type="caution">
    <text evidence="1">The sequence shown here is derived from an EMBL/GenBank/DDBJ whole genome shotgun (WGS) entry which is preliminary data.</text>
</comment>